<keyword evidence="1" id="KW-0479">Metal-binding</keyword>
<dbReference type="EMBL" id="JH159154">
    <property type="protein sequence ID" value="EGZ17100.1"/>
    <property type="molecule type" value="Genomic_DNA"/>
</dbReference>
<evidence type="ECO:0000256" key="3">
    <source>
        <dbReference type="ARBA" id="ARBA00022833"/>
    </source>
</evidence>
<dbReference type="Pfam" id="PF04500">
    <property type="entry name" value="FLYWCH"/>
    <property type="match status" value="1"/>
</dbReference>
<evidence type="ECO:0000259" key="5">
    <source>
        <dbReference type="Pfam" id="PF04500"/>
    </source>
</evidence>
<dbReference type="Proteomes" id="UP000002640">
    <property type="component" value="Unassembled WGS sequence"/>
</dbReference>
<evidence type="ECO:0000256" key="2">
    <source>
        <dbReference type="ARBA" id="ARBA00022771"/>
    </source>
</evidence>
<dbReference type="Gene3D" id="2.20.25.240">
    <property type="match status" value="1"/>
</dbReference>
<keyword evidence="3" id="KW-0862">Zinc</keyword>
<keyword evidence="7" id="KW-1185">Reference proteome</keyword>
<keyword evidence="2" id="KW-0863">Zinc-finger</keyword>
<dbReference type="KEGG" id="psoj:PHYSODRAFT_503973"/>
<feature type="compositionally biased region" description="Polar residues" evidence="4">
    <location>
        <begin position="514"/>
        <end position="524"/>
    </location>
</feature>
<dbReference type="AlphaFoldDB" id="G4ZGL8"/>
<protein>
    <recommendedName>
        <fullName evidence="5">FLYWCH-type domain-containing protein</fullName>
    </recommendedName>
</protein>
<name>G4ZGL8_PHYSP</name>
<accession>G4ZGL8</accession>
<evidence type="ECO:0000313" key="6">
    <source>
        <dbReference type="EMBL" id="EGZ17100.1"/>
    </source>
</evidence>
<dbReference type="PANTHER" id="PTHR47160">
    <property type="entry name" value="PUTATIVE-RELATED"/>
    <property type="match status" value="1"/>
</dbReference>
<organism evidence="6 7">
    <name type="scientific">Phytophthora sojae (strain P6497)</name>
    <name type="common">Soybean stem and root rot agent</name>
    <name type="synonym">Phytophthora megasperma f. sp. glycines</name>
    <dbReference type="NCBI Taxonomy" id="1094619"/>
    <lineage>
        <taxon>Eukaryota</taxon>
        <taxon>Sar</taxon>
        <taxon>Stramenopiles</taxon>
        <taxon>Oomycota</taxon>
        <taxon>Peronosporomycetes</taxon>
        <taxon>Peronosporales</taxon>
        <taxon>Peronosporaceae</taxon>
        <taxon>Phytophthora</taxon>
    </lineage>
</organism>
<dbReference type="GO" id="GO:0008270">
    <property type="term" value="F:zinc ion binding"/>
    <property type="evidence" value="ECO:0007669"/>
    <property type="project" value="UniProtKB-KW"/>
</dbReference>
<dbReference type="GeneID" id="20658298"/>
<evidence type="ECO:0000313" key="7">
    <source>
        <dbReference type="Proteomes" id="UP000002640"/>
    </source>
</evidence>
<dbReference type="InterPro" id="IPR007588">
    <property type="entry name" value="Znf_FLYWCH"/>
</dbReference>
<evidence type="ECO:0000256" key="1">
    <source>
        <dbReference type="ARBA" id="ARBA00022723"/>
    </source>
</evidence>
<feature type="compositionally biased region" description="Low complexity" evidence="4">
    <location>
        <begin position="25"/>
        <end position="38"/>
    </location>
</feature>
<feature type="domain" description="FLYWCH-type" evidence="5">
    <location>
        <begin position="39"/>
        <end position="78"/>
    </location>
</feature>
<sequence length="548" mass="61788">MEPDTPVLVGIPRPALSTPLSNVDTQTSTSLSRSQQASKPRDGRTKLYYQGYSFVRANGTSNKISYRCSSYRSPCPAQFAFYASTMAFDFSSMEAHTCRAGPALRGATVNLGDHAIDASNDIMEEVDKLATQTTLTQRQIWMAIADKFYMNDGAPVRSVSEKTVKNRVQEAWGHDSSHGRASIMTNPRLTKIKGLHQGFFQFQYAWHDDVKALKKPPKDANGIDQITAWAHPTLLNLLCFENLSWFIDGTFRCVPVDYKQCVTIMIYDLSSKLFLPVLHAATTSMTRKSYLVPKDVVCDFESSLIGALREFFPDVTIIGCLFHFKQACRRKMKSIGLPVGEIKVAMSRNVFDILTVIDPTKIAVQGIAWVKAKIRSVCEVKGLEYSRSKWRTFWSYFQRTWLETYPPEFWNVFGMRRDIISRTNNPLERFHRELNKRFNAHPPMKTFVTSLENLAREYVAQRTTVISGLAKPPELTGFVLPRQPKLPEVSDIVDSPASSDGEGEIVDADADSEPYSSAMSSTGDENVEPVEDSEYMQPDHSFEYDGET</sequence>
<feature type="region of interest" description="Disordered" evidence="4">
    <location>
        <begin position="1"/>
        <end position="42"/>
    </location>
</feature>
<evidence type="ECO:0000256" key="4">
    <source>
        <dbReference type="SAM" id="MobiDB-lite"/>
    </source>
</evidence>
<proteinExistence type="predicted"/>
<dbReference type="PANTHER" id="PTHR47160:SF5">
    <property type="entry name" value="MULE TRANSPOSASE DOMAIN-CONTAINING PROTEIN"/>
    <property type="match status" value="1"/>
</dbReference>
<feature type="compositionally biased region" description="Acidic residues" evidence="4">
    <location>
        <begin position="501"/>
        <end position="512"/>
    </location>
</feature>
<dbReference type="InParanoid" id="G4ZGL8"/>
<feature type="region of interest" description="Disordered" evidence="4">
    <location>
        <begin position="489"/>
        <end position="548"/>
    </location>
</feature>
<reference evidence="6 7" key="1">
    <citation type="journal article" date="2006" name="Science">
        <title>Phytophthora genome sequences uncover evolutionary origins and mechanisms of pathogenesis.</title>
        <authorList>
            <person name="Tyler B.M."/>
            <person name="Tripathy S."/>
            <person name="Zhang X."/>
            <person name="Dehal P."/>
            <person name="Jiang R.H."/>
            <person name="Aerts A."/>
            <person name="Arredondo F.D."/>
            <person name="Baxter L."/>
            <person name="Bensasson D."/>
            <person name="Beynon J.L."/>
            <person name="Chapman J."/>
            <person name="Damasceno C.M."/>
            <person name="Dorrance A.E."/>
            <person name="Dou D."/>
            <person name="Dickerman A.W."/>
            <person name="Dubchak I.L."/>
            <person name="Garbelotto M."/>
            <person name="Gijzen M."/>
            <person name="Gordon S.G."/>
            <person name="Govers F."/>
            <person name="Grunwald N.J."/>
            <person name="Huang W."/>
            <person name="Ivors K.L."/>
            <person name="Jones R.W."/>
            <person name="Kamoun S."/>
            <person name="Krampis K."/>
            <person name="Lamour K.H."/>
            <person name="Lee M.K."/>
            <person name="McDonald W.H."/>
            <person name="Medina M."/>
            <person name="Meijer H.J."/>
            <person name="Nordberg E.K."/>
            <person name="Maclean D.J."/>
            <person name="Ospina-Giraldo M.D."/>
            <person name="Morris P.F."/>
            <person name="Phuntumart V."/>
            <person name="Putnam N.H."/>
            <person name="Rash S."/>
            <person name="Rose J.K."/>
            <person name="Sakihama Y."/>
            <person name="Salamov A.A."/>
            <person name="Savidor A."/>
            <person name="Scheuring C.F."/>
            <person name="Smith B.M."/>
            <person name="Sobral B.W."/>
            <person name="Terry A."/>
            <person name="Torto-Alalibo T.A."/>
            <person name="Win J."/>
            <person name="Xu Z."/>
            <person name="Zhang H."/>
            <person name="Grigoriev I.V."/>
            <person name="Rokhsar D.S."/>
            <person name="Boore J.L."/>
        </authorList>
    </citation>
    <scope>NUCLEOTIDE SEQUENCE [LARGE SCALE GENOMIC DNA]</scope>
    <source>
        <strain evidence="6 7">P6497</strain>
    </source>
</reference>
<gene>
    <name evidence="6" type="ORF">PHYSODRAFT_503973</name>
</gene>
<dbReference type="RefSeq" id="XP_009526158.1">
    <property type="nucleotide sequence ID" value="XM_009527863.1"/>
</dbReference>
<feature type="compositionally biased region" description="Acidic residues" evidence="4">
    <location>
        <begin position="525"/>
        <end position="534"/>
    </location>
</feature>